<evidence type="ECO:0000256" key="5">
    <source>
        <dbReference type="ARBA" id="ARBA00022692"/>
    </source>
</evidence>
<comment type="caution">
    <text evidence="8">Lacks conserved residue(s) required for the propagation of feature annotation.</text>
</comment>
<organism evidence="10 11">
    <name type="scientific">Cerasibacillus quisquiliarum</name>
    <dbReference type="NCBI Taxonomy" id="227865"/>
    <lineage>
        <taxon>Bacteria</taxon>
        <taxon>Bacillati</taxon>
        <taxon>Bacillota</taxon>
        <taxon>Bacilli</taxon>
        <taxon>Bacillales</taxon>
        <taxon>Bacillaceae</taxon>
        <taxon>Cerasibacillus</taxon>
    </lineage>
</organism>
<protein>
    <recommendedName>
        <fullName evidence="8">Transport permease protein</fullName>
    </recommendedName>
</protein>
<keyword evidence="11" id="KW-1185">Reference proteome</keyword>
<dbReference type="InterPro" id="IPR013525">
    <property type="entry name" value="ABC2_TM"/>
</dbReference>
<dbReference type="AlphaFoldDB" id="A0A511V0E1"/>
<evidence type="ECO:0000313" key="11">
    <source>
        <dbReference type="Proteomes" id="UP000321491"/>
    </source>
</evidence>
<evidence type="ECO:0000256" key="4">
    <source>
        <dbReference type="ARBA" id="ARBA00022475"/>
    </source>
</evidence>
<dbReference type="Pfam" id="PF01061">
    <property type="entry name" value="ABC2_membrane"/>
    <property type="match status" value="1"/>
</dbReference>
<evidence type="ECO:0000256" key="8">
    <source>
        <dbReference type="RuleBase" id="RU361157"/>
    </source>
</evidence>
<accession>A0A511V0E1</accession>
<dbReference type="InterPro" id="IPR047817">
    <property type="entry name" value="ABC2_TM_bact-type"/>
</dbReference>
<keyword evidence="5 8" id="KW-0812">Transmembrane</keyword>
<keyword evidence="3 8" id="KW-0813">Transport</keyword>
<keyword evidence="7 8" id="KW-0472">Membrane</keyword>
<dbReference type="Proteomes" id="UP000321491">
    <property type="component" value="Unassembled WGS sequence"/>
</dbReference>
<proteinExistence type="inferred from homology"/>
<evidence type="ECO:0000256" key="2">
    <source>
        <dbReference type="ARBA" id="ARBA00007783"/>
    </source>
</evidence>
<keyword evidence="6 8" id="KW-1133">Transmembrane helix</keyword>
<evidence type="ECO:0000259" key="9">
    <source>
        <dbReference type="PROSITE" id="PS51012"/>
    </source>
</evidence>
<dbReference type="GO" id="GO:0005886">
    <property type="term" value="C:plasma membrane"/>
    <property type="evidence" value="ECO:0007669"/>
    <property type="project" value="UniProtKB-SubCell"/>
</dbReference>
<dbReference type="PROSITE" id="PS51012">
    <property type="entry name" value="ABC_TM2"/>
    <property type="match status" value="1"/>
</dbReference>
<dbReference type="PANTHER" id="PTHR30413:SF10">
    <property type="entry name" value="CAPSULE POLYSACCHARIDE EXPORT INNER-MEMBRANE PROTEIN CTRC"/>
    <property type="match status" value="1"/>
</dbReference>
<comment type="caution">
    <text evidence="10">The sequence shown here is derived from an EMBL/GenBank/DDBJ whole genome shotgun (WGS) entry which is preliminary data.</text>
</comment>
<evidence type="ECO:0000313" key="10">
    <source>
        <dbReference type="EMBL" id="GEN32384.1"/>
    </source>
</evidence>
<feature type="domain" description="ABC transmembrane type-2" evidence="9">
    <location>
        <begin position="34"/>
        <end position="252"/>
    </location>
</feature>
<keyword evidence="4 8" id="KW-1003">Cell membrane</keyword>
<feature type="transmembrane region" description="Helical" evidence="8">
    <location>
        <begin position="141"/>
        <end position="163"/>
    </location>
</feature>
<comment type="subcellular location">
    <subcellularLocation>
        <location evidence="1 8">Cell membrane</location>
        <topology evidence="1 8">Multi-pass membrane protein</topology>
    </subcellularLocation>
</comment>
<evidence type="ECO:0000256" key="1">
    <source>
        <dbReference type="ARBA" id="ARBA00004651"/>
    </source>
</evidence>
<comment type="similarity">
    <text evidence="2 8">Belongs to the ABC-2 integral membrane protein family.</text>
</comment>
<dbReference type="GO" id="GO:0140359">
    <property type="term" value="F:ABC-type transporter activity"/>
    <property type="evidence" value="ECO:0007669"/>
    <property type="project" value="InterPro"/>
</dbReference>
<dbReference type="EMBL" id="BJXW01000040">
    <property type="protein sequence ID" value="GEN32384.1"/>
    <property type="molecule type" value="Genomic_DNA"/>
</dbReference>
<name>A0A511V0E1_9BACI</name>
<gene>
    <name evidence="10" type="ORF">CQU01_26220</name>
</gene>
<feature type="transmembrane region" description="Helical" evidence="8">
    <location>
        <begin position="228"/>
        <end position="249"/>
    </location>
</feature>
<feature type="transmembrane region" description="Helical" evidence="8">
    <location>
        <begin position="106"/>
        <end position="135"/>
    </location>
</feature>
<sequence length="260" mass="30379">MFMKTYLQEMLKRKDLLFYLVKSGLKAEHRNSYLGYFWWLLDPLLNVLVYYFLVVIILNRGGPDYPVYLVIGLVVWRWISTTINSSAKSILRYKSIINQVYLPKSIFPVAFTFTQLFNFLFGLIVIAIFLLFFGVKPTWHILYLPVLIIIQTVFLLAVGLFLGYITVFIRDIDNVLSHIMRLFFYASPIIWEGSRLPEKYSWAVDYNPIAIIVSSYRDILMYGRTPDLIALAIILVASLIVGTYMISYYNKHEHKIIKAL</sequence>
<dbReference type="PANTHER" id="PTHR30413">
    <property type="entry name" value="INNER MEMBRANE TRANSPORT PERMEASE"/>
    <property type="match status" value="1"/>
</dbReference>
<evidence type="ECO:0000256" key="3">
    <source>
        <dbReference type="ARBA" id="ARBA00022448"/>
    </source>
</evidence>
<reference evidence="10 11" key="1">
    <citation type="submission" date="2019-07" db="EMBL/GenBank/DDBJ databases">
        <title>Whole genome shotgun sequence of Cerasibacillus quisquiliarum NBRC 102429.</title>
        <authorList>
            <person name="Hosoyama A."/>
            <person name="Uohara A."/>
            <person name="Ohji S."/>
            <person name="Ichikawa N."/>
        </authorList>
    </citation>
    <scope>NUCLEOTIDE SEQUENCE [LARGE SCALE GENOMIC DNA]</scope>
    <source>
        <strain evidence="10 11">NBRC 102429</strain>
    </source>
</reference>
<feature type="transmembrane region" description="Helical" evidence="8">
    <location>
        <begin position="36"/>
        <end position="59"/>
    </location>
</feature>
<dbReference type="GO" id="GO:0015920">
    <property type="term" value="P:lipopolysaccharide transport"/>
    <property type="evidence" value="ECO:0007669"/>
    <property type="project" value="TreeGrafter"/>
</dbReference>
<evidence type="ECO:0000256" key="6">
    <source>
        <dbReference type="ARBA" id="ARBA00022989"/>
    </source>
</evidence>
<evidence type="ECO:0000256" key="7">
    <source>
        <dbReference type="ARBA" id="ARBA00023136"/>
    </source>
</evidence>